<organism evidence="3">
    <name type="scientific">Arabidopsis lyrata subsp. lyrata</name>
    <name type="common">Lyre-leaved rock-cress</name>
    <dbReference type="NCBI Taxonomy" id="81972"/>
    <lineage>
        <taxon>Eukaryota</taxon>
        <taxon>Viridiplantae</taxon>
        <taxon>Streptophyta</taxon>
        <taxon>Embryophyta</taxon>
        <taxon>Tracheophyta</taxon>
        <taxon>Spermatophyta</taxon>
        <taxon>Magnoliopsida</taxon>
        <taxon>eudicotyledons</taxon>
        <taxon>Gunneridae</taxon>
        <taxon>Pentapetalae</taxon>
        <taxon>rosids</taxon>
        <taxon>malvids</taxon>
        <taxon>Brassicales</taxon>
        <taxon>Brassicaceae</taxon>
        <taxon>Camelineae</taxon>
        <taxon>Arabidopsis</taxon>
    </lineage>
</organism>
<reference evidence="3" key="1">
    <citation type="journal article" date="2011" name="Nat. Genet.">
        <title>The Arabidopsis lyrata genome sequence and the basis of rapid genome size change.</title>
        <authorList>
            <person name="Hu T.T."/>
            <person name="Pattyn P."/>
            <person name="Bakker E.G."/>
            <person name="Cao J."/>
            <person name="Cheng J.-F."/>
            <person name="Clark R.M."/>
            <person name="Fahlgren N."/>
            <person name="Fawcett J.A."/>
            <person name="Grimwood J."/>
            <person name="Gundlach H."/>
            <person name="Haberer G."/>
            <person name="Hollister J.D."/>
            <person name="Ossowski S."/>
            <person name="Ottilar R.P."/>
            <person name="Salamov A.A."/>
            <person name="Schneeberger K."/>
            <person name="Spannagl M."/>
            <person name="Wang X."/>
            <person name="Yang L."/>
            <person name="Nasrallah M.E."/>
            <person name="Bergelson J."/>
            <person name="Carrington J.C."/>
            <person name="Gaut B.S."/>
            <person name="Schmutz J."/>
            <person name="Mayer K.F.X."/>
            <person name="Van de Peer Y."/>
            <person name="Grigoriev I.V."/>
            <person name="Nordborg M."/>
            <person name="Weigel D."/>
            <person name="Guo Y.-L."/>
        </authorList>
    </citation>
    <scope>NUCLEOTIDE SEQUENCE [LARGE SCALE GENOMIC DNA]</scope>
    <source>
        <strain evidence="3">cv. MN47</strain>
    </source>
</reference>
<feature type="compositionally biased region" description="Polar residues" evidence="1">
    <location>
        <begin position="162"/>
        <end position="172"/>
    </location>
</feature>
<sequence length="216" mass="24147">MDHNHHYSFSPCNFFHRPKPIFGLEGRQEEEECGVNAYLEHRCKLPLFPMHGEDHLNGGSGDIWKYGQSNDRDCFGRDSCASLELQLTALEVVVAEATTLLPPVRAPPICISKLVGCVSANLEEDVGVLGEEKEFSDESNMKKNRRNLVKGNTKKNKRKFGSGNSSHYDSGTYSADVKKFRKLVLDNHKAASTETRQSTETRPITGSVFLEQRGDS</sequence>
<dbReference type="STRING" id="81972.D7L2Q4"/>
<dbReference type="HOGENOM" id="CLU_1279216_0_0_1"/>
<gene>
    <name evidence="2" type="ORF">ARALYDRAFT_674150</name>
</gene>
<feature type="compositionally biased region" description="Basic residues" evidence="1">
    <location>
        <begin position="147"/>
        <end position="160"/>
    </location>
</feature>
<protein>
    <submittedName>
        <fullName evidence="2">Predicted protein</fullName>
    </submittedName>
</protein>
<keyword evidence="3" id="KW-1185">Reference proteome</keyword>
<feature type="region of interest" description="Disordered" evidence="1">
    <location>
        <begin position="147"/>
        <end position="172"/>
    </location>
</feature>
<evidence type="ECO:0000313" key="3">
    <source>
        <dbReference type="Proteomes" id="UP000008694"/>
    </source>
</evidence>
<feature type="compositionally biased region" description="Polar residues" evidence="1">
    <location>
        <begin position="192"/>
        <end position="204"/>
    </location>
</feature>
<dbReference type="Gramene" id="Al_scaffold_0003_3347">
    <property type="protein sequence ID" value="Al_scaffold_0003_3347"/>
    <property type="gene ID" value="Al_scaffold_0003_3347"/>
</dbReference>
<evidence type="ECO:0000313" key="2">
    <source>
        <dbReference type="EMBL" id="EFH60116.1"/>
    </source>
</evidence>
<dbReference type="Proteomes" id="UP000008694">
    <property type="component" value="Unassembled WGS sequence"/>
</dbReference>
<dbReference type="AlphaFoldDB" id="D7L2Q4"/>
<dbReference type="EMBL" id="GL348715">
    <property type="protein sequence ID" value="EFH60116.1"/>
    <property type="molecule type" value="Genomic_DNA"/>
</dbReference>
<proteinExistence type="predicted"/>
<name>D7L2Q4_ARALL</name>
<evidence type="ECO:0000256" key="1">
    <source>
        <dbReference type="SAM" id="MobiDB-lite"/>
    </source>
</evidence>
<accession>D7L2Q4</accession>
<feature type="region of interest" description="Disordered" evidence="1">
    <location>
        <begin position="190"/>
        <end position="216"/>
    </location>
</feature>